<dbReference type="OrthoDB" id="3482838at2"/>
<evidence type="ECO:0000313" key="2">
    <source>
        <dbReference type="EMBL" id="TDD74566.1"/>
    </source>
</evidence>
<proteinExistence type="predicted"/>
<dbReference type="RefSeq" id="WP_132200733.1">
    <property type="nucleotide sequence ID" value="NZ_SMKY01000166.1"/>
</dbReference>
<feature type="region of interest" description="Disordered" evidence="1">
    <location>
        <begin position="1"/>
        <end position="35"/>
    </location>
</feature>
<name>A0A4R5AS98_9ACTN</name>
<accession>A0A4R5AS98</accession>
<protein>
    <recommendedName>
        <fullName evidence="4">DUF4404 family protein</fullName>
    </recommendedName>
</protein>
<reference evidence="2 3" key="1">
    <citation type="submission" date="2019-03" db="EMBL/GenBank/DDBJ databases">
        <title>Draft genome sequences of novel Actinobacteria.</title>
        <authorList>
            <person name="Sahin N."/>
            <person name="Ay H."/>
            <person name="Saygin H."/>
        </authorList>
    </citation>
    <scope>NUCLEOTIDE SEQUENCE [LARGE SCALE GENOMIC DNA]</scope>
    <source>
        <strain evidence="2 3">DSM 45941</strain>
    </source>
</reference>
<evidence type="ECO:0000313" key="3">
    <source>
        <dbReference type="Proteomes" id="UP000295578"/>
    </source>
</evidence>
<comment type="caution">
    <text evidence="2">The sequence shown here is derived from an EMBL/GenBank/DDBJ whole genome shotgun (WGS) entry which is preliminary data.</text>
</comment>
<evidence type="ECO:0008006" key="4">
    <source>
        <dbReference type="Google" id="ProtNLM"/>
    </source>
</evidence>
<organism evidence="2 3">
    <name type="scientific">Actinomadura darangshiensis</name>
    <dbReference type="NCBI Taxonomy" id="705336"/>
    <lineage>
        <taxon>Bacteria</taxon>
        <taxon>Bacillati</taxon>
        <taxon>Actinomycetota</taxon>
        <taxon>Actinomycetes</taxon>
        <taxon>Streptosporangiales</taxon>
        <taxon>Thermomonosporaceae</taxon>
        <taxon>Actinomadura</taxon>
    </lineage>
</organism>
<feature type="region of interest" description="Disordered" evidence="1">
    <location>
        <begin position="59"/>
        <end position="82"/>
    </location>
</feature>
<gene>
    <name evidence="2" type="ORF">E1293_29375</name>
</gene>
<dbReference type="EMBL" id="SMKY01000166">
    <property type="protein sequence ID" value="TDD74566.1"/>
    <property type="molecule type" value="Genomic_DNA"/>
</dbReference>
<dbReference type="Pfam" id="PF19380">
    <property type="entry name" value="DUF5955"/>
    <property type="match status" value="1"/>
</dbReference>
<feature type="compositionally biased region" description="Polar residues" evidence="1">
    <location>
        <begin position="17"/>
        <end position="34"/>
    </location>
</feature>
<keyword evidence="3" id="KW-1185">Reference proteome</keyword>
<dbReference type="Proteomes" id="UP000295578">
    <property type="component" value="Unassembled WGS sequence"/>
</dbReference>
<dbReference type="AlphaFoldDB" id="A0A4R5AS98"/>
<dbReference type="InterPro" id="IPR045999">
    <property type="entry name" value="DUF5955"/>
</dbReference>
<sequence length="115" mass="11786">MTEHGDRGITIGGGASVSGQVATGDHVTQNQQVNAGPAAEALARVERLLERHAADLAEPGRARRDLADLREEAESADADPERMRGALERLGRRVGGVAVLAEAVRSLAGALGAGG</sequence>
<evidence type="ECO:0000256" key="1">
    <source>
        <dbReference type="SAM" id="MobiDB-lite"/>
    </source>
</evidence>